<dbReference type="Pfam" id="PF00078">
    <property type="entry name" value="RVT_1"/>
    <property type="match status" value="1"/>
</dbReference>
<comment type="caution">
    <text evidence="2">The sequence shown here is derived from an EMBL/GenBank/DDBJ whole genome shotgun (WGS) entry which is preliminary data.</text>
</comment>
<proteinExistence type="predicted"/>
<dbReference type="AlphaFoldDB" id="A0AAN8HZ70"/>
<dbReference type="PROSITE" id="PS50878">
    <property type="entry name" value="RT_POL"/>
    <property type="match status" value="1"/>
</dbReference>
<protein>
    <recommendedName>
        <fullName evidence="1">Reverse transcriptase domain-containing protein</fullName>
    </recommendedName>
</protein>
<dbReference type="EMBL" id="JAURVH010001515">
    <property type="protein sequence ID" value="KAK5933158.1"/>
    <property type="molecule type" value="Genomic_DNA"/>
</dbReference>
<reference evidence="2 3" key="1">
    <citation type="journal article" date="2023" name="Mol. Biol. Evol.">
        <title>Genomics of Secondarily Temperate Adaptation in the Only Non-Antarctic Icefish.</title>
        <authorList>
            <person name="Rivera-Colon A.G."/>
            <person name="Rayamajhi N."/>
            <person name="Minhas B.F."/>
            <person name="Madrigal G."/>
            <person name="Bilyk K.T."/>
            <person name="Yoon V."/>
            <person name="Hune M."/>
            <person name="Gregory S."/>
            <person name="Cheng C.H.C."/>
            <person name="Catchen J.M."/>
        </authorList>
    </citation>
    <scope>NUCLEOTIDE SEQUENCE [LARGE SCALE GENOMIC DNA]</scope>
    <source>
        <tissue evidence="2">White muscle</tissue>
    </source>
</reference>
<accession>A0AAN8HZ70</accession>
<feature type="domain" description="Reverse transcriptase" evidence="1">
    <location>
        <begin position="1"/>
        <end position="178"/>
    </location>
</feature>
<name>A0AAN8HZ70_CHAGU</name>
<dbReference type="SUPFAM" id="SSF56672">
    <property type="entry name" value="DNA/RNA polymerases"/>
    <property type="match status" value="1"/>
</dbReference>
<dbReference type="Proteomes" id="UP001331515">
    <property type="component" value="Unassembled WGS sequence"/>
</dbReference>
<gene>
    <name evidence="2" type="ORF">CgunFtcFv8_004807</name>
</gene>
<organism evidence="2 3">
    <name type="scientific">Champsocephalus gunnari</name>
    <name type="common">Mackerel icefish</name>
    <dbReference type="NCBI Taxonomy" id="52237"/>
    <lineage>
        <taxon>Eukaryota</taxon>
        <taxon>Metazoa</taxon>
        <taxon>Chordata</taxon>
        <taxon>Craniata</taxon>
        <taxon>Vertebrata</taxon>
        <taxon>Euteleostomi</taxon>
        <taxon>Actinopterygii</taxon>
        <taxon>Neopterygii</taxon>
        <taxon>Teleostei</taxon>
        <taxon>Neoteleostei</taxon>
        <taxon>Acanthomorphata</taxon>
        <taxon>Eupercaria</taxon>
        <taxon>Perciformes</taxon>
        <taxon>Notothenioidei</taxon>
        <taxon>Channichthyidae</taxon>
        <taxon>Champsocephalus</taxon>
    </lineage>
</organism>
<evidence type="ECO:0000313" key="3">
    <source>
        <dbReference type="Proteomes" id="UP001331515"/>
    </source>
</evidence>
<sequence length="216" mass="24007">MLILLDLSAAFDTVSHTILLTRLRDIGIEGTALRWLQSYLTERSHFICLNNHSSAKASVTQGVPQGSVLGPLLFIIYILPLGQILRHFNLDFHCYADDTQIYLSTKPLHNPPLTHIDSCLTAIKTWMQHNLLKLNSNQTELLLIGSKSTLSKVTDITLTIDGSIVSPSNQARNLGVIFDPTLSLEPHIRQTVKTSLFHLRNIAKILPSLTAPQPND</sequence>
<dbReference type="PANTHER" id="PTHR33332">
    <property type="entry name" value="REVERSE TRANSCRIPTASE DOMAIN-CONTAINING PROTEIN"/>
    <property type="match status" value="1"/>
</dbReference>
<evidence type="ECO:0000259" key="1">
    <source>
        <dbReference type="PROSITE" id="PS50878"/>
    </source>
</evidence>
<evidence type="ECO:0000313" key="2">
    <source>
        <dbReference type="EMBL" id="KAK5933158.1"/>
    </source>
</evidence>
<dbReference type="InterPro" id="IPR043502">
    <property type="entry name" value="DNA/RNA_pol_sf"/>
</dbReference>
<dbReference type="InterPro" id="IPR000477">
    <property type="entry name" value="RT_dom"/>
</dbReference>
<keyword evidence="3" id="KW-1185">Reference proteome</keyword>